<proteinExistence type="predicted"/>
<gene>
    <name evidence="2" type="ORF">AB8O55_21380</name>
</gene>
<evidence type="ECO:0000313" key="3">
    <source>
        <dbReference type="Proteomes" id="UP001564626"/>
    </source>
</evidence>
<sequence length="102" mass="11048">MADEMNVVVESLRAHASAVDGVVDQLGTAVDASQQVSLDNDAYGILCRPFAWMIDPVEQQGIEALKKAVEAMRETADNIRATAEDYESVDEDNSDGFEGIEV</sequence>
<name>A0ABV4CLL0_9PSEU</name>
<feature type="compositionally biased region" description="Acidic residues" evidence="1">
    <location>
        <begin position="84"/>
        <end position="102"/>
    </location>
</feature>
<dbReference type="RefSeq" id="WP_345357542.1">
    <property type="nucleotide sequence ID" value="NZ_BAABII010000003.1"/>
</dbReference>
<protein>
    <submittedName>
        <fullName evidence="2">ESX-1 secretion-associated protein</fullName>
    </submittedName>
</protein>
<organism evidence="2 3">
    <name type="scientific">Saccharopolyspora cebuensis</name>
    <dbReference type="NCBI Taxonomy" id="418759"/>
    <lineage>
        <taxon>Bacteria</taxon>
        <taxon>Bacillati</taxon>
        <taxon>Actinomycetota</taxon>
        <taxon>Actinomycetes</taxon>
        <taxon>Pseudonocardiales</taxon>
        <taxon>Pseudonocardiaceae</taxon>
        <taxon>Saccharopolyspora</taxon>
    </lineage>
</organism>
<feature type="region of interest" description="Disordered" evidence="1">
    <location>
        <begin position="82"/>
        <end position="102"/>
    </location>
</feature>
<dbReference type="Pfam" id="PF10824">
    <property type="entry name" value="T7SS_ESX_EspC"/>
    <property type="match status" value="1"/>
</dbReference>
<dbReference type="Proteomes" id="UP001564626">
    <property type="component" value="Unassembled WGS sequence"/>
</dbReference>
<evidence type="ECO:0000313" key="2">
    <source>
        <dbReference type="EMBL" id="MEY8041972.1"/>
    </source>
</evidence>
<accession>A0ABV4CLL0</accession>
<evidence type="ECO:0000256" key="1">
    <source>
        <dbReference type="SAM" id="MobiDB-lite"/>
    </source>
</evidence>
<reference evidence="2 3" key="1">
    <citation type="submission" date="2024-08" db="EMBL/GenBank/DDBJ databases">
        <title>Genome mining of Saccharopolyspora cebuensis PGLac3 from Nigerian medicinal plant.</title>
        <authorList>
            <person name="Ezeobiora C.E."/>
            <person name="Igbokwe N.H."/>
            <person name="Amin D.H."/>
            <person name="Mendie U.E."/>
        </authorList>
    </citation>
    <scope>NUCLEOTIDE SEQUENCE [LARGE SCALE GENOMIC DNA]</scope>
    <source>
        <strain evidence="2 3">PGLac3</strain>
    </source>
</reference>
<dbReference type="InterPro" id="IPR022536">
    <property type="entry name" value="EspC"/>
</dbReference>
<keyword evidence="3" id="KW-1185">Reference proteome</keyword>
<dbReference type="EMBL" id="JBGEHV010000046">
    <property type="protein sequence ID" value="MEY8041972.1"/>
    <property type="molecule type" value="Genomic_DNA"/>
</dbReference>
<comment type="caution">
    <text evidence="2">The sequence shown here is derived from an EMBL/GenBank/DDBJ whole genome shotgun (WGS) entry which is preliminary data.</text>
</comment>